<reference evidence="9" key="1">
    <citation type="submission" date="2018-06" db="EMBL/GenBank/DDBJ databases">
        <authorList>
            <person name="Zhirakovskaya E."/>
        </authorList>
    </citation>
    <scope>NUCLEOTIDE SEQUENCE</scope>
</reference>
<evidence type="ECO:0000313" key="9">
    <source>
        <dbReference type="EMBL" id="VAX05375.1"/>
    </source>
</evidence>
<feature type="transmembrane region" description="Helical" evidence="7">
    <location>
        <begin position="174"/>
        <end position="193"/>
    </location>
</feature>
<organism evidence="9">
    <name type="scientific">hydrothermal vent metagenome</name>
    <dbReference type="NCBI Taxonomy" id="652676"/>
    <lineage>
        <taxon>unclassified sequences</taxon>
        <taxon>metagenomes</taxon>
        <taxon>ecological metagenomes</taxon>
    </lineage>
</organism>
<dbReference type="CDD" id="cd17472">
    <property type="entry name" value="MFS_YajR_like"/>
    <property type="match status" value="1"/>
</dbReference>
<dbReference type="AlphaFoldDB" id="A0A3B1BGL7"/>
<evidence type="ECO:0000256" key="5">
    <source>
        <dbReference type="ARBA" id="ARBA00022989"/>
    </source>
</evidence>
<feature type="transmembrane region" description="Helical" evidence="7">
    <location>
        <begin position="377"/>
        <end position="396"/>
    </location>
</feature>
<feature type="transmembrane region" description="Helical" evidence="7">
    <location>
        <begin position="309"/>
        <end position="327"/>
    </location>
</feature>
<dbReference type="EMBL" id="UOFY01000001">
    <property type="protein sequence ID" value="VAX05375.1"/>
    <property type="molecule type" value="Genomic_DNA"/>
</dbReference>
<evidence type="ECO:0000259" key="8">
    <source>
        <dbReference type="PROSITE" id="PS50850"/>
    </source>
</evidence>
<sequence>MSKSPLGLQPENMTPRERRIALSLAGIFSTRMLGLFMILPVFTLYAQDLQGYSVTLAGIAMGIYGLTQAMFQIPLGMLSDRIGRKPVIIGGLLVFAAGSVLAALATDINGVIAGRALQGAGAIASAVMALAADLTREEHRIKVMALIGISIGVSFAAAMVIGPLLHGWFGVPGIFWATALLALAGIAIVYFAVPRPGVSRFHRDTEIEPGWFKNALRDTQLLRVDAGIFILHLNLMASFIVIPGILQQGLGLDGGQHWMVYLPVMGVAMIAIVPFIIIAEKKRKIKEIMLGAITTLILAQWGLSQLDSTLTGMVAMLGLFFIAFNLLEATLPSLVAKLAPTAHKGTAMGAYTTSQFMGVFAGGVIGGGISEHLGNEAVFMFNAAVTLIWLLLVATMKNPRYFSSQLLNIGKISKSAADKLAVELARIRGVEEAMIIAEDGVAYLKVDKAKLDTDALYAFSQAET</sequence>
<feature type="transmembrane region" description="Helical" evidence="7">
    <location>
        <begin position="20"/>
        <end position="46"/>
    </location>
</feature>
<dbReference type="PANTHER" id="PTHR23517:SF2">
    <property type="entry name" value="MULTIDRUG RESISTANCE PROTEIN MDTH"/>
    <property type="match status" value="1"/>
</dbReference>
<evidence type="ECO:0000256" key="1">
    <source>
        <dbReference type="ARBA" id="ARBA00004651"/>
    </source>
</evidence>
<proteinExistence type="predicted"/>
<keyword evidence="4 7" id="KW-0812">Transmembrane</keyword>
<keyword evidence="5 7" id="KW-1133">Transmembrane helix</keyword>
<comment type="subcellular location">
    <subcellularLocation>
        <location evidence="1">Cell membrane</location>
        <topology evidence="1">Multi-pass membrane protein</topology>
    </subcellularLocation>
</comment>
<keyword evidence="2" id="KW-0813">Transport</keyword>
<dbReference type="InterPro" id="IPR050171">
    <property type="entry name" value="MFS_Transporters"/>
</dbReference>
<dbReference type="GO" id="GO:0022857">
    <property type="term" value="F:transmembrane transporter activity"/>
    <property type="evidence" value="ECO:0007669"/>
    <property type="project" value="InterPro"/>
</dbReference>
<feature type="transmembrane region" description="Helical" evidence="7">
    <location>
        <begin position="87"/>
        <end position="106"/>
    </location>
</feature>
<dbReference type="InterPro" id="IPR020846">
    <property type="entry name" value="MFS_dom"/>
</dbReference>
<gene>
    <name evidence="9" type="ORF">MNBD_GAMMA25-1207</name>
</gene>
<feature type="transmembrane region" description="Helical" evidence="7">
    <location>
        <begin position="112"/>
        <end position="131"/>
    </location>
</feature>
<keyword evidence="3" id="KW-1003">Cell membrane</keyword>
<dbReference type="PROSITE" id="PS50850">
    <property type="entry name" value="MFS"/>
    <property type="match status" value="1"/>
</dbReference>
<name>A0A3B1BGL7_9ZZZZ</name>
<dbReference type="InterPro" id="IPR011701">
    <property type="entry name" value="MFS"/>
</dbReference>
<dbReference type="PROSITE" id="PS00216">
    <property type="entry name" value="SUGAR_TRANSPORT_1"/>
    <property type="match status" value="1"/>
</dbReference>
<feature type="transmembrane region" description="Helical" evidence="7">
    <location>
        <begin position="258"/>
        <end position="278"/>
    </location>
</feature>
<feature type="transmembrane region" description="Helical" evidence="7">
    <location>
        <begin position="348"/>
        <end position="365"/>
    </location>
</feature>
<feature type="transmembrane region" description="Helical" evidence="7">
    <location>
        <begin position="52"/>
        <end position="75"/>
    </location>
</feature>
<feature type="transmembrane region" description="Helical" evidence="7">
    <location>
        <begin position="143"/>
        <end position="168"/>
    </location>
</feature>
<dbReference type="Gene3D" id="1.20.1250.20">
    <property type="entry name" value="MFS general substrate transporter like domains"/>
    <property type="match status" value="1"/>
</dbReference>
<evidence type="ECO:0000256" key="4">
    <source>
        <dbReference type="ARBA" id="ARBA00022692"/>
    </source>
</evidence>
<evidence type="ECO:0000256" key="7">
    <source>
        <dbReference type="SAM" id="Phobius"/>
    </source>
</evidence>
<dbReference type="InterPro" id="IPR036259">
    <property type="entry name" value="MFS_trans_sf"/>
</dbReference>
<dbReference type="GO" id="GO:0005886">
    <property type="term" value="C:plasma membrane"/>
    <property type="evidence" value="ECO:0007669"/>
    <property type="project" value="UniProtKB-SubCell"/>
</dbReference>
<protein>
    <submittedName>
        <fullName evidence="9">Inner membrane transport protein YajR</fullName>
    </submittedName>
</protein>
<dbReference type="Gene3D" id="3.30.70.100">
    <property type="match status" value="1"/>
</dbReference>
<keyword evidence="6 7" id="KW-0472">Membrane</keyword>
<evidence type="ECO:0000256" key="2">
    <source>
        <dbReference type="ARBA" id="ARBA00022448"/>
    </source>
</evidence>
<feature type="domain" description="Major facilitator superfamily (MFS) profile" evidence="8">
    <location>
        <begin position="18"/>
        <end position="401"/>
    </location>
</feature>
<accession>A0A3B1BGL7</accession>
<evidence type="ECO:0000256" key="6">
    <source>
        <dbReference type="ARBA" id="ARBA00023136"/>
    </source>
</evidence>
<dbReference type="SUPFAM" id="SSF103473">
    <property type="entry name" value="MFS general substrate transporter"/>
    <property type="match status" value="1"/>
</dbReference>
<evidence type="ECO:0000256" key="3">
    <source>
        <dbReference type="ARBA" id="ARBA00022475"/>
    </source>
</evidence>
<dbReference type="Pfam" id="PF07690">
    <property type="entry name" value="MFS_1"/>
    <property type="match status" value="1"/>
</dbReference>
<dbReference type="InterPro" id="IPR005829">
    <property type="entry name" value="Sugar_transporter_CS"/>
</dbReference>
<feature type="transmembrane region" description="Helical" evidence="7">
    <location>
        <begin position="285"/>
        <end position="303"/>
    </location>
</feature>
<feature type="transmembrane region" description="Helical" evidence="7">
    <location>
        <begin position="226"/>
        <end position="246"/>
    </location>
</feature>
<dbReference type="PANTHER" id="PTHR23517">
    <property type="entry name" value="RESISTANCE PROTEIN MDTM, PUTATIVE-RELATED-RELATED"/>
    <property type="match status" value="1"/>
</dbReference>